<evidence type="ECO:0000313" key="7">
    <source>
        <dbReference type="EMBL" id="MCX7572005.1"/>
    </source>
</evidence>
<dbReference type="Gene3D" id="3.40.1170.60">
    <property type="match status" value="1"/>
</dbReference>
<dbReference type="Pfam" id="PF11799">
    <property type="entry name" value="IMS_C"/>
    <property type="match status" value="1"/>
</dbReference>
<keyword evidence="8" id="KW-1185">Reference proteome</keyword>
<dbReference type="InterPro" id="IPR043128">
    <property type="entry name" value="Rev_trsase/Diguanyl_cyclase"/>
</dbReference>
<comment type="similarity">
    <text evidence="1 5">Belongs to the DNA polymerase type-Y family.</text>
</comment>
<comment type="cofactor">
    <cofactor evidence="5">
        <name>Mg(2+)</name>
        <dbReference type="ChEBI" id="CHEBI:18420"/>
    </cofactor>
    <text evidence="5">Binds 2 magnesium ions per subunit.</text>
</comment>
<dbReference type="SUPFAM" id="SSF56672">
    <property type="entry name" value="DNA/RNA polymerases"/>
    <property type="match status" value="1"/>
</dbReference>
<dbReference type="GO" id="GO:0003887">
    <property type="term" value="F:DNA-directed DNA polymerase activity"/>
    <property type="evidence" value="ECO:0007669"/>
    <property type="project" value="UniProtKB-EC"/>
</dbReference>
<keyword evidence="5" id="KW-0235">DNA replication</keyword>
<keyword evidence="5" id="KW-0234">DNA repair</keyword>
<evidence type="ECO:0000259" key="6">
    <source>
        <dbReference type="PROSITE" id="PS50173"/>
    </source>
</evidence>
<dbReference type="Proteomes" id="UP001208017">
    <property type="component" value="Unassembled WGS sequence"/>
</dbReference>
<accession>A0ABT3X8R5</accession>
<comment type="subcellular location">
    <subcellularLocation>
        <location evidence="5">Cytoplasm</location>
    </subcellularLocation>
</comment>
<gene>
    <name evidence="5" type="primary">dinB</name>
    <name evidence="7" type="ORF">OS242_18870</name>
</gene>
<dbReference type="InterPro" id="IPR001126">
    <property type="entry name" value="UmuC"/>
</dbReference>
<comment type="subunit">
    <text evidence="5">Monomer.</text>
</comment>
<keyword evidence="5" id="KW-0479">Metal-binding</keyword>
<dbReference type="InterPro" id="IPR050116">
    <property type="entry name" value="DNA_polymerase-Y"/>
</dbReference>
<keyword evidence="5" id="KW-0238">DNA-binding</keyword>
<dbReference type="EMBL" id="JAPMLT010000014">
    <property type="protein sequence ID" value="MCX7572005.1"/>
    <property type="molecule type" value="Genomic_DNA"/>
</dbReference>
<feature type="domain" description="UmuC" evidence="6">
    <location>
        <begin position="12"/>
        <end position="192"/>
    </location>
</feature>
<dbReference type="PROSITE" id="PS50173">
    <property type="entry name" value="UMUC"/>
    <property type="match status" value="1"/>
</dbReference>
<dbReference type="Gene3D" id="3.30.70.270">
    <property type="match status" value="1"/>
</dbReference>
<reference evidence="7 8" key="1">
    <citation type="submission" date="2022-11" db="EMBL/GenBank/DDBJ databases">
        <title>Study of microbial diversity in lake waters.</title>
        <authorList>
            <person name="Zhang J."/>
        </authorList>
    </citation>
    <scope>NUCLEOTIDE SEQUENCE [LARGE SCALE GENOMIC DNA]</scope>
    <source>
        <strain evidence="7 8">DT12</strain>
    </source>
</reference>
<dbReference type="CDD" id="cd03586">
    <property type="entry name" value="PolY_Pol_IV_kappa"/>
    <property type="match status" value="1"/>
</dbReference>
<dbReference type="PANTHER" id="PTHR11076">
    <property type="entry name" value="DNA REPAIR POLYMERASE UMUC / TRANSFERASE FAMILY MEMBER"/>
    <property type="match status" value="1"/>
</dbReference>
<keyword evidence="2 5" id="KW-0515">Mutator protein</keyword>
<feature type="active site" evidence="5">
    <location>
        <position position="111"/>
    </location>
</feature>
<dbReference type="Pfam" id="PF00817">
    <property type="entry name" value="IMS"/>
    <property type="match status" value="1"/>
</dbReference>
<dbReference type="InterPro" id="IPR036775">
    <property type="entry name" value="DNA_pol_Y-fam_lit_finger_sf"/>
</dbReference>
<comment type="catalytic activity">
    <reaction evidence="5">
        <text>DNA(n) + a 2'-deoxyribonucleoside 5'-triphosphate = DNA(n+1) + diphosphate</text>
        <dbReference type="Rhea" id="RHEA:22508"/>
        <dbReference type="Rhea" id="RHEA-COMP:17339"/>
        <dbReference type="Rhea" id="RHEA-COMP:17340"/>
        <dbReference type="ChEBI" id="CHEBI:33019"/>
        <dbReference type="ChEBI" id="CHEBI:61560"/>
        <dbReference type="ChEBI" id="CHEBI:173112"/>
        <dbReference type="EC" id="2.7.7.7"/>
    </reaction>
</comment>
<dbReference type="InterPro" id="IPR017961">
    <property type="entry name" value="DNA_pol_Y-fam_little_finger"/>
</dbReference>
<evidence type="ECO:0000256" key="2">
    <source>
        <dbReference type="ARBA" id="ARBA00022457"/>
    </source>
</evidence>
<name>A0ABT3X8R5_9BACL</name>
<evidence type="ECO:0000256" key="3">
    <source>
        <dbReference type="ARBA" id="ARBA00022695"/>
    </source>
</evidence>
<dbReference type="NCBIfam" id="NF002677">
    <property type="entry name" value="PRK02406.1"/>
    <property type="match status" value="1"/>
</dbReference>
<evidence type="ECO:0000313" key="8">
    <source>
        <dbReference type="Proteomes" id="UP001208017"/>
    </source>
</evidence>
<comment type="function">
    <text evidence="5">Poorly processive, error-prone DNA polymerase involved in untargeted mutagenesis. Copies undamaged DNA at stalled replication forks, which arise in vivo from mismatched or misaligned primer ends. These misaligned primers can be extended by PolIV. Exhibits no 3'-5' exonuclease (proofreading) activity. May be involved in translesional synthesis, in conjunction with the beta clamp from PolIII.</text>
</comment>
<comment type="caution">
    <text evidence="7">The sequence shown here is derived from an EMBL/GenBank/DDBJ whole genome shotgun (WGS) entry which is preliminary data.</text>
</comment>
<dbReference type="NCBIfam" id="NF002882">
    <property type="entry name" value="PRK03348.1"/>
    <property type="match status" value="1"/>
</dbReference>
<organism evidence="7 8">
    <name type="scientific">Tumebacillus lacus</name>
    <dbReference type="NCBI Taxonomy" id="2995335"/>
    <lineage>
        <taxon>Bacteria</taxon>
        <taxon>Bacillati</taxon>
        <taxon>Bacillota</taxon>
        <taxon>Bacilli</taxon>
        <taxon>Bacillales</taxon>
        <taxon>Alicyclobacillaceae</taxon>
        <taxon>Tumebacillus</taxon>
    </lineage>
</organism>
<dbReference type="InterPro" id="IPR024728">
    <property type="entry name" value="PolY_HhH_motif"/>
</dbReference>
<evidence type="ECO:0000256" key="1">
    <source>
        <dbReference type="ARBA" id="ARBA00010945"/>
    </source>
</evidence>
<dbReference type="RefSeq" id="WP_267153249.1">
    <property type="nucleotide sequence ID" value="NZ_JAPMLT010000014.1"/>
</dbReference>
<keyword evidence="3 5" id="KW-0548">Nucleotidyltransferase</keyword>
<dbReference type="NCBIfam" id="NF002751">
    <property type="entry name" value="PRK02794.1"/>
    <property type="match status" value="1"/>
</dbReference>
<feature type="binding site" evidence="5">
    <location>
        <position position="110"/>
    </location>
    <ligand>
        <name>Mg(2+)</name>
        <dbReference type="ChEBI" id="CHEBI:18420"/>
    </ligand>
</feature>
<keyword evidence="5" id="KW-0963">Cytoplasm</keyword>
<dbReference type="EC" id="2.7.7.7" evidence="5"/>
<dbReference type="Gene3D" id="3.30.1490.100">
    <property type="entry name" value="DNA polymerase, Y-family, little finger domain"/>
    <property type="match status" value="1"/>
</dbReference>
<proteinExistence type="inferred from homology"/>
<feature type="site" description="Substrate discrimination" evidence="5">
    <location>
        <position position="21"/>
    </location>
</feature>
<protein>
    <recommendedName>
        <fullName evidence="5">DNA polymerase IV</fullName>
        <shortName evidence="5">Pol IV</shortName>
        <ecNumber evidence="5">2.7.7.7</ecNumber>
    </recommendedName>
</protein>
<dbReference type="HAMAP" id="MF_01113">
    <property type="entry name" value="DNApol_IV"/>
    <property type="match status" value="1"/>
</dbReference>
<dbReference type="Gene3D" id="1.10.150.20">
    <property type="entry name" value="5' to 3' exonuclease, C-terminal subdomain"/>
    <property type="match status" value="1"/>
</dbReference>
<keyword evidence="5 7" id="KW-0808">Transferase</keyword>
<keyword evidence="5" id="KW-0227">DNA damage</keyword>
<evidence type="ECO:0000256" key="4">
    <source>
        <dbReference type="ARBA" id="ARBA00022932"/>
    </source>
</evidence>
<feature type="binding site" evidence="5">
    <location>
        <position position="16"/>
    </location>
    <ligand>
        <name>Mg(2+)</name>
        <dbReference type="ChEBI" id="CHEBI:18420"/>
    </ligand>
</feature>
<evidence type="ECO:0000256" key="5">
    <source>
        <dbReference type="HAMAP-Rule" id="MF_01113"/>
    </source>
</evidence>
<dbReference type="Pfam" id="PF11798">
    <property type="entry name" value="IMS_HHH"/>
    <property type="match status" value="1"/>
</dbReference>
<dbReference type="InterPro" id="IPR043502">
    <property type="entry name" value="DNA/RNA_pol_sf"/>
</dbReference>
<sequence>MSQGKRTEERVILHLDMDAFFASVEQRDRPELRGKPVIIGGLGGRGVVSTCSYEARRFGVRSAMPVQQARRLCPDGIYLPPDMSRYAAVSRQMIAILSRYTPLLEKLSVDEAFLDVTGSRLLFGDGVTIARRLKAEIREELGLTASVGVSYNKFLAKLASDLEKPNGLVVLTPADLASRVHPLPVTRLWGVGKKSAEQLERLHLRTIGDVAQMDVERMRRYLGSMADHLHALAHGRDDRPVETGREAKSVGQETTFAQDVRDLALLERTLLAQVETVARRLRQQGVEGRTVTLKLRYSPFQTITRSHTLPTATALEKPLYDTVKGLLHKCALTSRDAIRLIGVTVGSLVPEGASSLAAEAETIQQLSLFEEVPAAPTAPPPHDPRQQQLTQAVDRLKDKFGEGILTRARLVKREDL</sequence>
<dbReference type="SUPFAM" id="SSF100879">
    <property type="entry name" value="Lesion bypass DNA polymerase (Y-family), little finger domain"/>
    <property type="match status" value="1"/>
</dbReference>
<keyword evidence="4 5" id="KW-0239">DNA-directed DNA polymerase</keyword>
<dbReference type="PANTHER" id="PTHR11076:SF33">
    <property type="entry name" value="DNA POLYMERASE KAPPA"/>
    <property type="match status" value="1"/>
</dbReference>
<dbReference type="NCBIfam" id="NF003015">
    <property type="entry name" value="PRK03858.1"/>
    <property type="match status" value="1"/>
</dbReference>
<keyword evidence="5" id="KW-0460">Magnesium</keyword>
<dbReference type="InterPro" id="IPR022880">
    <property type="entry name" value="DNApol_IV"/>
</dbReference>
<dbReference type="NCBIfam" id="NF010731">
    <property type="entry name" value="PRK14133.1"/>
    <property type="match status" value="1"/>
</dbReference>